<evidence type="ECO:0000313" key="1">
    <source>
        <dbReference type="EMBL" id="NEZ45879.1"/>
    </source>
</evidence>
<dbReference type="EMBL" id="SXDP01000001">
    <property type="protein sequence ID" value="NEZ45879.1"/>
    <property type="molecule type" value="Genomic_DNA"/>
</dbReference>
<name>A0A6M0R8F7_9CLOT</name>
<protein>
    <submittedName>
        <fullName evidence="1">Uncharacterized protein</fullName>
    </submittedName>
</protein>
<dbReference type="OrthoDB" id="1930945at2"/>
<dbReference type="AlphaFoldDB" id="A0A6M0R8F7"/>
<comment type="caution">
    <text evidence="1">The sequence shown here is derived from an EMBL/GenBank/DDBJ whole genome shotgun (WGS) entry which is preliminary data.</text>
</comment>
<dbReference type="Proteomes" id="UP000473885">
    <property type="component" value="Unassembled WGS sequence"/>
</dbReference>
<gene>
    <name evidence="1" type="ORF">FDF74_01485</name>
</gene>
<reference evidence="1 2" key="1">
    <citation type="submission" date="2019-04" db="EMBL/GenBank/DDBJ databases">
        <title>Genome sequencing of Clostridium botulinum Groups I-IV and Clostridium butyricum.</title>
        <authorList>
            <person name="Brunt J."/>
            <person name="Van Vliet A.H.M."/>
            <person name="Stringer S.C."/>
            <person name="Carter A.T."/>
            <person name="Peck M.W."/>
        </authorList>
    </citation>
    <scope>NUCLEOTIDE SEQUENCE [LARGE SCALE GENOMIC DNA]</scope>
    <source>
        <strain evidence="1 2">IFR 18/094</strain>
    </source>
</reference>
<sequence>MFTELKEIQALSGERLIQQKTETLIKYLENLLNEKEDLPFEDVIYKKMKEVKFKDPELNSKLYILYRKLSDGKISEEDARILYDVYIKTQIYDKMIY</sequence>
<organism evidence="1 2">
    <name type="scientific">Clostridium niameyense</name>
    <dbReference type="NCBI Taxonomy" id="1622073"/>
    <lineage>
        <taxon>Bacteria</taxon>
        <taxon>Bacillati</taxon>
        <taxon>Bacillota</taxon>
        <taxon>Clostridia</taxon>
        <taxon>Eubacteriales</taxon>
        <taxon>Clostridiaceae</taxon>
        <taxon>Clostridium</taxon>
    </lineage>
</organism>
<evidence type="ECO:0000313" key="2">
    <source>
        <dbReference type="Proteomes" id="UP000473885"/>
    </source>
</evidence>
<keyword evidence="2" id="KW-1185">Reference proteome</keyword>
<dbReference type="RefSeq" id="WP_129582172.1">
    <property type="nucleotide sequence ID" value="NZ_CABKUB010000006.1"/>
</dbReference>
<proteinExistence type="predicted"/>
<accession>A0A6M0R8F7</accession>